<name>A0A0A9X681_LYGHE</name>
<dbReference type="GO" id="GO:0007018">
    <property type="term" value="P:microtubule-based movement"/>
    <property type="evidence" value="ECO:0007669"/>
    <property type="project" value="InterPro"/>
</dbReference>
<reference evidence="6" key="2">
    <citation type="submission" date="2014-07" db="EMBL/GenBank/DDBJ databases">
        <authorList>
            <person name="Hull J."/>
        </authorList>
    </citation>
    <scope>NUCLEOTIDE SEQUENCE</scope>
</reference>
<evidence type="ECO:0000259" key="5">
    <source>
        <dbReference type="Pfam" id="PF00225"/>
    </source>
</evidence>
<dbReference type="GO" id="GO:0051231">
    <property type="term" value="P:spindle elongation"/>
    <property type="evidence" value="ECO:0007669"/>
    <property type="project" value="TreeGrafter"/>
</dbReference>
<dbReference type="GO" id="GO:0003777">
    <property type="term" value="F:microtubule motor activity"/>
    <property type="evidence" value="ECO:0007669"/>
    <property type="project" value="InterPro"/>
</dbReference>
<dbReference type="Pfam" id="PF00225">
    <property type="entry name" value="Kinesin"/>
    <property type="match status" value="1"/>
</dbReference>
<dbReference type="Gene3D" id="3.40.850.10">
    <property type="entry name" value="Kinesin motor domain"/>
    <property type="match status" value="2"/>
</dbReference>
<evidence type="ECO:0000256" key="1">
    <source>
        <dbReference type="ARBA" id="ARBA00004245"/>
    </source>
</evidence>
<dbReference type="EMBL" id="GDHC01003679">
    <property type="protein sequence ID" value="JAQ14950.1"/>
    <property type="molecule type" value="Transcribed_RNA"/>
</dbReference>
<evidence type="ECO:0000256" key="3">
    <source>
        <dbReference type="ARBA" id="ARBA00022840"/>
    </source>
</evidence>
<comment type="subcellular location">
    <subcellularLocation>
        <location evidence="1">Cytoplasm</location>
        <location evidence="1">Cytoskeleton</location>
    </subcellularLocation>
</comment>
<dbReference type="GO" id="GO:0005875">
    <property type="term" value="C:microtubule associated complex"/>
    <property type="evidence" value="ECO:0007669"/>
    <property type="project" value="TreeGrafter"/>
</dbReference>
<dbReference type="EMBL" id="GBHO01028105">
    <property type="protein sequence ID" value="JAG15499.1"/>
    <property type="molecule type" value="Transcribed_RNA"/>
</dbReference>
<keyword evidence="4" id="KW-0963">Cytoplasm</keyword>
<reference evidence="6" key="1">
    <citation type="journal article" date="2014" name="PLoS ONE">
        <title>Transcriptome-Based Identification of ABC Transporters in the Western Tarnished Plant Bug Lygus hesperus.</title>
        <authorList>
            <person name="Hull J.J."/>
            <person name="Chaney K."/>
            <person name="Geib S.M."/>
            <person name="Fabrick J.A."/>
            <person name="Brent C.S."/>
            <person name="Walsh D."/>
            <person name="Lavine L.C."/>
        </authorList>
    </citation>
    <scope>NUCLEOTIDE SEQUENCE</scope>
</reference>
<evidence type="ECO:0000313" key="7">
    <source>
        <dbReference type="EMBL" id="JAQ14950.1"/>
    </source>
</evidence>
<dbReference type="InterPro" id="IPR001752">
    <property type="entry name" value="Kinesin_motor_dom"/>
</dbReference>
<dbReference type="SUPFAM" id="SSF52540">
    <property type="entry name" value="P-loop containing nucleoside triphosphate hydrolases"/>
    <property type="match status" value="1"/>
</dbReference>
<dbReference type="PANTHER" id="PTHR47969:SF29">
    <property type="entry name" value="KINESIN-LIKE PROTEIN"/>
    <property type="match status" value="1"/>
</dbReference>
<dbReference type="GO" id="GO:0007052">
    <property type="term" value="P:mitotic spindle organization"/>
    <property type="evidence" value="ECO:0007669"/>
    <property type="project" value="TreeGrafter"/>
</dbReference>
<dbReference type="InterPro" id="IPR036961">
    <property type="entry name" value="Kinesin_motor_dom_sf"/>
</dbReference>
<reference evidence="7" key="3">
    <citation type="journal article" date="2016" name="Gigascience">
        <title>De novo construction of an expanded transcriptome assembly for the western tarnished plant bug, Lygus hesperus.</title>
        <authorList>
            <person name="Tassone E.E."/>
            <person name="Geib S.M."/>
            <person name="Hall B."/>
            <person name="Fabrick J.A."/>
            <person name="Brent C.S."/>
            <person name="Hull J.J."/>
        </authorList>
    </citation>
    <scope>NUCLEOTIDE SEQUENCE</scope>
</reference>
<protein>
    <submittedName>
        <fullName evidence="6">Kinesin-like protein KIF13B</fullName>
    </submittedName>
    <submittedName>
        <fullName evidence="7">Kinesin-like protein KIF16B</fullName>
    </submittedName>
</protein>
<proteinExistence type="predicted"/>
<gene>
    <name evidence="6" type="primary">KIF13B_0</name>
    <name evidence="7" type="synonym">Kif16b</name>
    <name evidence="6" type="ORF">CM83_30709</name>
    <name evidence="7" type="ORF">g.6935</name>
</gene>
<evidence type="ECO:0000256" key="4">
    <source>
        <dbReference type="ARBA" id="ARBA00023212"/>
    </source>
</evidence>
<dbReference type="InterPro" id="IPR027640">
    <property type="entry name" value="Kinesin-like_fam"/>
</dbReference>
<evidence type="ECO:0000256" key="2">
    <source>
        <dbReference type="ARBA" id="ARBA00022741"/>
    </source>
</evidence>
<sequence length="265" mass="30387">MYTLYGTEGEEDDTRGLLPRFAEDIFASFDKQRRENSSLSCELEAIDISSETYVDLLASRRNANISISGVNNNNNNNSKDELKLIHTELGPKLQGVRTVEVKNANDLIKLFAQLHRIASKRTSTHTIKLLFTETFEFDNPDESLQPIRKSRRVRVLFVLLRNMPSAFLRCVDVAVEHDSGENPLAKVPIRESAFTKLYPDILQQGFLLNMVCCISPYYEHVRENFNTMLFAMKVKRLLCMPKLIEDESLVAMRRLADEVKNLRLA</sequence>
<dbReference type="PANTHER" id="PTHR47969">
    <property type="entry name" value="CHROMOSOME-ASSOCIATED KINESIN KIF4A-RELATED"/>
    <property type="match status" value="1"/>
</dbReference>
<keyword evidence="3" id="KW-0067">ATP-binding</keyword>
<accession>A0A0A9X681</accession>
<dbReference type="InterPro" id="IPR027417">
    <property type="entry name" value="P-loop_NTPase"/>
</dbReference>
<dbReference type="GO" id="GO:0008017">
    <property type="term" value="F:microtubule binding"/>
    <property type="evidence" value="ECO:0007669"/>
    <property type="project" value="InterPro"/>
</dbReference>
<evidence type="ECO:0000313" key="6">
    <source>
        <dbReference type="EMBL" id="JAG15499.1"/>
    </source>
</evidence>
<organism evidence="6">
    <name type="scientific">Lygus hesperus</name>
    <name type="common">Western plant bug</name>
    <dbReference type="NCBI Taxonomy" id="30085"/>
    <lineage>
        <taxon>Eukaryota</taxon>
        <taxon>Metazoa</taxon>
        <taxon>Ecdysozoa</taxon>
        <taxon>Arthropoda</taxon>
        <taxon>Hexapoda</taxon>
        <taxon>Insecta</taxon>
        <taxon>Pterygota</taxon>
        <taxon>Neoptera</taxon>
        <taxon>Paraneoptera</taxon>
        <taxon>Hemiptera</taxon>
        <taxon>Heteroptera</taxon>
        <taxon>Panheteroptera</taxon>
        <taxon>Cimicomorpha</taxon>
        <taxon>Miridae</taxon>
        <taxon>Mirini</taxon>
        <taxon>Lygus</taxon>
    </lineage>
</organism>
<dbReference type="GO" id="GO:0005524">
    <property type="term" value="F:ATP binding"/>
    <property type="evidence" value="ECO:0007669"/>
    <property type="project" value="UniProtKB-KW"/>
</dbReference>
<keyword evidence="4" id="KW-0206">Cytoskeleton</keyword>
<feature type="domain" description="Kinesin motor" evidence="5">
    <location>
        <begin position="2"/>
        <end position="113"/>
    </location>
</feature>
<dbReference type="AlphaFoldDB" id="A0A0A9X681"/>
<keyword evidence="2" id="KW-0547">Nucleotide-binding</keyword>